<evidence type="ECO:0008006" key="3">
    <source>
        <dbReference type="Google" id="ProtNLM"/>
    </source>
</evidence>
<dbReference type="Proteomes" id="UP001596163">
    <property type="component" value="Unassembled WGS sequence"/>
</dbReference>
<gene>
    <name evidence="1" type="ORF">ACFPIK_10750</name>
</gene>
<comment type="caution">
    <text evidence="1">The sequence shown here is derived from an EMBL/GenBank/DDBJ whole genome shotgun (WGS) entry which is preliminary data.</text>
</comment>
<accession>A0ABW0BWE2</accession>
<name>A0ABW0BWE2_9BACT</name>
<protein>
    <recommendedName>
        <fullName evidence="3">Addiction module component</fullName>
    </recommendedName>
</protein>
<evidence type="ECO:0000313" key="2">
    <source>
        <dbReference type="Proteomes" id="UP001596163"/>
    </source>
</evidence>
<keyword evidence="2" id="KW-1185">Reference proteome</keyword>
<organism evidence="1 2">
    <name type="scientific">Algoriphagus aquatilis</name>
    <dbReference type="NCBI Taxonomy" id="490186"/>
    <lineage>
        <taxon>Bacteria</taxon>
        <taxon>Pseudomonadati</taxon>
        <taxon>Bacteroidota</taxon>
        <taxon>Cytophagia</taxon>
        <taxon>Cytophagales</taxon>
        <taxon>Cyclobacteriaceae</taxon>
        <taxon>Algoriphagus</taxon>
    </lineage>
</organism>
<evidence type="ECO:0000313" key="1">
    <source>
        <dbReference type="EMBL" id="MFC5192249.1"/>
    </source>
</evidence>
<dbReference type="EMBL" id="JBHSKS010000007">
    <property type="protein sequence ID" value="MFC5192249.1"/>
    <property type="molecule type" value="Genomic_DNA"/>
</dbReference>
<reference evidence="2" key="1">
    <citation type="journal article" date="2019" name="Int. J. Syst. Evol. Microbiol.">
        <title>The Global Catalogue of Microorganisms (GCM) 10K type strain sequencing project: providing services to taxonomists for standard genome sequencing and annotation.</title>
        <authorList>
            <consortium name="The Broad Institute Genomics Platform"/>
            <consortium name="The Broad Institute Genome Sequencing Center for Infectious Disease"/>
            <person name="Wu L."/>
            <person name="Ma J."/>
        </authorList>
    </citation>
    <scope>NUCLEOTIDE SEQUENCE [LARGE SCALE GENOMIC DNA]</scope>
    <source>
        <strain evidence="2">CGMCC 1.7030</strain>
    </source>
</reference>
<sequence>MGTIQLKSDLQKIIEQIDNEQLLQTVYDFLKQREDSKEGEFWKSLTEDQKREIYLSYEESEDDKGLIAWDSLKKKY</sequence>
<proteinExistence type="predicted"/>
<dbReference type="RefSeq" id="WP_377915077.1">
    <property type="nucleotide sequence ID" value="NZ_JBHSKS010000007.1"/>
</dbReference>